<evidence type="ECO:0000256" key="4">
    <source>
        <dbReference type="ARBA" id="ARBA00023002"/>
    </source>
</evidence>
<dbReference type="OrthoDB" id="186462at2759"/>
<feature type="domain" description="Ferritin-like diiron" evidence="10">
    <location>
        <begin position="9"/>
        <end position="158"/>
    </location>
</feature>
<dbReference type="SUPFAM" id="SSF47240">
    <property type="entry name" value="Ferritin-like"/>
    <property type="match status" value="1"/>
</dbReference>
<dbReference type="InterPro" id="IPR009040">
    <property type="entry name" value="Ferritin-like_diiron"/>
</dbReference>
<dbReference type="GO" id="GO:0006879">
    <property type="term" value="P:intracellular iron ion homeostasis"/>
    <property type="evidence" value="ECO:0007669"/>
    <property type="project" value="UniProtKB-KW"/>
</dbReference>
<dbReference type="STRING" id="283909.R7TVB6"/>
<reference evidence="13" key="1">
    <citation type="submission" date="2012-12" db="EMBL/GenBank/DDBJ databases">
        <authorList>
            <person name="Hellsten U."/>
            <person name="Grimwood J."/>
            <person name="Chapman J.A."/>
            <person name="Shapiro H."/>
            <person name="Aerts A."/>
            <person name="Otillar R.P."/>
            <person name="Terry A.Y."/>
            <person name="Boore J.L."/>
            <person name="Simakov O."/>
            <person name="Marletaz F."/>
            <person name="Cho S.-J."/>
            <person name="Edsinger-Gonzales E."/>
            <person name="Havlak P."/>
            <person name="Kuo D.-H."/>
            <person name="Larsson T."/>
            <person name="Lv J."/>
            <person name="Arendt D."/>
            <person name="Savage R."/>
            <person name="Osoegawa K."/>
            <person name="de Jong P."/>
            <person name="Lindberg D.R."/>
            <person name="Seaver E.C."/>
            <person name="Weisblat D.A."/>
            <person name="Putnam N.H."/>
            <person name="Grigoriev I.V."/>
            <person name="Rokhsar D.S."/>
        </authorList>
    </citation>
    <scope>NUCLEOTIDE SEQUENCE</scope>
    <source>
        <strain evidence="13">I ESC-2004</strain>
    </source>
</reference>
<dbReference type="GO" id="GO:0004322">
    <property type="term" value="F:ferroxidase activity"/>
    <property type="evidence" value="ECO:0007669"/>
    <property type="project" value="UniProtKB-EC"/>
</dbReference>
<evidence type="ECO:0000256" key="3">
    <source>
        <dbReference type="ARBA" id="ARBA00022723"/>
    </source>
</evidence>
<keyword evidence="5 8" id="KW-0408">Iron</keyword>
<dbReference type="CDD" id="cd01056">
    <property type="entry name" value="Euk_Ferritin"/>
    <property type="match status" value="1"/>
</dbReference>
<evidence type="ECO:0000256" key="5">
    <source>
        <dbReference type="ARBA" id="ARBA00023004"/>
    </source>
</evidence>
<comment type="catalytic activity">
    <reaction evidence="7 9">
        <text>4 Fe(2+) + O2 + 4 H(+) = 4 Fe(3+) + 2 H2O</text>
        <dbReference type="Rhea" id="RHEA:11148"/>
        <dbReference type="ChEBI" id="CHEBI:15377"/>
        <dbReference type="ChEBI" id="CHEBI:15378"/>
        <dbReference type="ChEBI" id="CHEBI:15379"/>
        <dbReference type="ChEBI" id="CHEBI:29033"/>
        <dbReference type="ChEBI" id="CHEBI:29034"/>
        <dbReference type="EC" id="1.16.3.1"/>
    </reaction>
</comment>
<dbReference type="PROSITE" id="PS00540">
    <property type="entry name" value="FERRITIN_1"/>
    <property type="match status" value="1"/>
</dbReference>
<reference evidence="12" key="3">
    <citation type="submission" date="2015-06" db="UniProtKB">
        <authorList>
            <consortium name="EnsemblMetazoa"/>
        </authorList>
    </citation>
    <scope>IDENTIFICATION</scope>
</reference>
<dbReference type="GO" id="GO:0005737">
    <property type="term" value="C:cytoplasm"/>
    <property type="evidence" value="ECO:0007669"/>
    <property type="project" value="TreeGrafter"/>
</dbReference>
<dbReference type="EC" id="1.16.3.1" evidence="9"/>
<dbReference type="GO" id="GO:0006826">
    <property type="term" value="P:iron ion transport"/>
    <property type="evidence" value="ECO:0007669"/>
    <property type="project" value="InterPro"/>
</dbReference>
<evidence type="ECO:0000313" key="12">
    <source>
        <dbReference type="EnsemblMetazoa" id="CapteP19905"/>
    </source>
</evidence>
<name>R7TVB6_CAPTE</name>
<dbReference type="InterPro" id="IPR009078">
    <property type="entry name" value="Ferritin-like_SF"/>
</dbReference>
<evidence type="ECO:0000256" key="1">
    <source>
        <dbReference type="ARBA" id="ARBA00007513"/>
    </source>
</evidence>
<sequence>MAATSLCRQNFHSDCEALINKQINMEMHANYVYTSMAYYFDRDDVALSGFARFFRKAAEEEREHAERLMKYQNTRGGRVVLQDIQKPEQEEWGTGLDAMLFSLDMEKRVNQSLLDLESTALAHADPELADFIASEYLHEQVAAIKGICCHITNLRRCGCGLGEFLYQKEALGP</sequence>
<dbReference type="InterPro" id="IPR008331">
    <property type="entry name" value="Ferritin_DPS_dom"/>
</dbReference>
<evidence type="ECO:0000256" key="6">
    <source>
        <dbReference type="ARBA" id="ARBA00025111"/>
    </source>
</evidence>
<dbReference type="FunFam" id="1.20.1260.10:FF:000002">
    <property type="entry name" value="Ferritin, mitochondrial"/>
    <property type="match status" value="1"/>
</dbReference>
<comment type="function">
    <text evidence="6">Stores iron in a soluble, non-toxic, readily available form. Important for iron homeostasis. Has ferroxidase activity. Iron is taken up in the ferrous form and deposited as ferric hydroxides after oxidation.</text>
</comment>
<evidence type="ECO:0000313" key="11">
    <source>
        <dbReference type="EMBL" id="ELT95406.1"/>
    </source>
</evidence>
<dbReference type="GO" id="GO:0008198">
    <property type="term" value="F:ferrous iron binding"/>
    <property type="evidence" value="ECO:0007669"/>
    <property type="project" value="TreeGrafter"/>
</dbReference>
<evidence type="ECO:0000256" key="2">
    <source>
        <dbReference type="ARBA" id="ARBA00022434"/>
    </source>
</evidence>
<evidence type="ECO:0000256" key="9">
    <source>
        <dbReference type="RuleBase" id="RU361145"/>
    </source>
</evidence>
<dbReference type="Pfam" id="PF00210">
    <property type="entry name" value="Ferritin"/>
    <property type="match status" value="1"/>
</dbReference>
<evidence type="ECO:0000256" key="7">
    <source>
        <dbReference type="ARBA" id="ARBA00047990"/>
    </source>
</evidence>
<keyword evidence="13" id="KW-1185">Reference proteome</keyword>
<comment type="similarity">
    <text evidence="1 9">Belongs to the ferritin family.</text>
</comment>
<organism evidence="11">
    <name type="scientific">Capitella teleta</name>
    <name type="common">Polychaete worm</name>
    <dbReference type="NCBI Taxonomy" id="283909"/>
    <lineage>
        <taxon>Eukaryota</taxon>
        <taxon>Metazoa</taxon>
        <taxon>Spiralia</taxon>
        <taxon>Lophotrochozoa</taxon>
        <taxon>Annelida</taxon>
        <taxon>Polychaeta</taxon>
        <taxon>Sedentaria</taxon>
        <taxon>Scolecida</taxon>
        <taxon>Capitellidae</taxon>
        <taxon>Capitella</taxon>
    </lineage>
</organism>
<keyword evidence="3 8" id="KW-0479">Metal-binding</keyword>
<dbReference type="InterPro" id="IPR012347">
    <property type="entry name" value="Ferritin-like"/>
</dbReference>
<feature type="binding site" evidence="8">
    <location>
        <position position="106"/>
    </location>
    <ligand>
        <name>Fe cation</name>
        <dbReference type="ChEBI" id="CHEBI:24875"/>
        <label>1</label>
    </ligand>
</feature>
<dbReference type="InterPro" id="IPR014034">
    <property type="entry name" value="Ferritin_CS"/>
</dbReference>
<keyword evidence="2 9" id="KW-0409">Iron storage</keyword>
<evidence type="ECO:0000256" key="8">
    <source>
        <dbReference type="PIRSR" id="PIRSR601519-1"/>
    </source>
</evidence>
<dbReference type="OMA" id="GAHEYFK"/>
<dbReference type="Gene3D" id="1.20.1260.10">
    <property type="match status" value="1"/>
</dbReference>
<protein>
    <recommendedName>
        <fullName evidence="9">Ferritin</fullName>
        <ecNumber evidence="9">1.16.3.1</ecNumber>
    </recommendedName>
</protein>
<evidence type="ECO:0000259" key="10">
    <source>
        <dbReference type="PROSITE" id="PS50905"/>
    </source>
</evidence>
<dbReference type="AlphaFoldDB" id="R7TVB6"/>
<dbReference type="PANTHER" id="PTHR11431:SF75">
    <property type="entry name" value="FERRITIN"/>
    <property type="match status" value="1"/>
</dbReference>
<accession>R7TVB6</accession>
<dbReference type="Proteomes" id="UP000014760">
    <property type="component" value="Unassembled WGS sequence"/>
</dbReference>
<dbReference type="PANTHER" id="PTHR11431">
    <property type="entry name" value="FERRITIN"/>
    <property type="match status" value="1"/>
</dbReference>
<feature type="binding site" evidence="8">
    <location>
        <position position="64"/>
    </location>
    <ligand>
        <name>Fe cation</name>
        <dbReference type="ChEBI" id="CHEBI:24875"/>
        <label>1</label>
    </ligand>
</feature>
<dbReference type="FunCoup" id="R7TVB6">
    <property type="interactions" value="30"/>
</dbReference>
<dbReference type="InterPro" id="IPR001519">
    <property type="entry name" value="Ferritin"/>
</dbReference>
<evidence type="ECO:0000313" key="13">
    <source>
        <dbReference type="Proteomes" id="UP000014760"/>
    </source>
</evidence>
<comment type="function">
    <text evidence="9">Stores iron in a soluble, non-toxic, readily available form. Important for iron homeostasis. Iron is taken up in the ferrous form and deposited as ferric hydroxides after oxidation.</text>
</comment>
<dbReference type="EMBL" id="KB309137">
    <property type="protein sequence ID" value="ELT95406.1"/>
    <property type="molecule type" value="Genomic_DNA"/>
</dbReference>
<feature type="binding site" evidence="8">
    <location>
        <position position="61"/>
    </location>
    <ligand>
        <name>Fe cation</name>
        <dbReference type="ChEBI" id="CHEBI:24875"/>
        <label>1</label>
    </ligand>
</feature>
<proteinExistence type="inferred from homology"/>
<feature type="binding site" evidence="8">
    <location>
        <position position="140"/>
    </location>
    <ligand>
        <name>Fe cation</name>
        <dbReference type="ChEBI" id="CHEBI:24875"/>
        <label>1</label>
    </ligand>
</feature>
<dbReference type="HOGENOM" id="CLU_065681_4_0_1"/>
<dbReference type="EnsemblMetazoa" id="CapteT19905">
    <property type="protein sequence ID" value="CapteP19905"/>
    <property type="gene ID" value="CapteG19905"/>
</dbReference>
<dbReference type="EMBL" id="AMQN01002405">
    <property type="status" value="NOT_ANNOTATED_CDS"/>
    <property type="molecule type" value="Genomic_DNA"/>
</dbReference>
<dbReference type="GO" id="GO:0008199">
    <property type="term" value="F:ferric iron binding"/>
    <property type="evidence" value="ECO:0007669"/>
    <property type="project" value="InterPro"/>
</dbReference>
<keyword evidence="4 9" id="KW-0560">Oxidoreductase</keyword>
<reference evidence="11 13" key="2">
    <citation type="journal article" date="2013" name="Nature">
        <title>Insights into bilaterian evolution from three spiralian genomes.</title>
        <authorList>
            <person name="Simakov O."/>
            <person name="Marletaz F."/>
            <person name="Cho S.J."/>
            <person name="Edsinger-Gonzales E."/>
            <person name="Havlak P."/>
            <person name="Hellsten U."/>
            <person name="Kuo D.H."/>
            <person name="Larsson T."/>
            <person name="Lv J."/>
            <person name="Arendt D."/>
            <person name="Savage R."/>
            <person name="Osoegawa K."/>
            <person name="de Jong P."/>
            <person name="Grimwood J."/>
            <person name="Chapman J.A."/>
            <person name="Shapiro H."/>
            <person name="Aerts A."/>
            <person name="Otillar R.P."/>
            <person name="Terry A.Y."/>
            <person name="Boore J.L."/>
            <person name="Grigoriev I.V."/>
            <person name="Lindberg D.R."/>
            <person name="Seaver E.C."/>
            <person name="Weisblat D.A."/>
            <person name="Putnam N.H."/>
            <person name="Rokhsar D.S."/>
        </authorList>
    </citation>
    <scope>NUCLEOTIDE SEQUENCE</scope>
    <source>
        <strain evidence="11 13">I ESC-2004</strain>
    </source>
</reference>
<gene>
    <name evidence="11" type="ORF">CAPTEDRAFT_19905</name>
</gene>
<feature type="binding site" evidence="8">
    <location>
        <position position="26"/>
    </location>
    <ligand>
        <name>Fe cation</name>
        <dbReference type="ChEBI" id="CHEBI:24875"/>
        <label>1</label>
    </ligand>
</feature>
<dbReference type="PROSITE" id="PS50905">
    <property type="entry name" value="FERRITIN_LIKE"/>
    <property type="match status" value="1"/>
</dbReference>